<evidence type="ECO:0000313" key="11">
    <source>
        <dbReference type="EMBL" id="CZR62995.1"/>
    </source>
</evidence>
<dbReference type="SUPFAM" id="SSF56266">
    <property type="entry name" value="DmpA/ArgJ-like"/>
    <property type="match status" value="1"/>
</dbReference>
<dbReference type="PANTHER" id="PTHR23100">
    <property type="entry name" value="ARGININE BIOSYNTHESIS BIFUNCTIONAL PROTEIN ARGJ"/>
    <property type="match status" value="1"/>
</dbReference>
<dbReference type="Gene3D" id="3.60.70.12">
    <property type="entry name" value="L-amino peptidase D-ALA esterase/amidase"/>
    <property type="match status" value="1"/>
</dbReference>
<dbReference type="STRING" id="576137.A0A1L7XD87"/>
<dbReference type="UniPathway" id="UPA00068">
    <property type="reaction ID" value="UER00106"/>
</dbReference>
<dbReference type="AlphaFoldDB" id="A0A1L7XD87"/>
<protein>
    <recommendedName>
        <fullName evidence="10">Arginine biosynthesis bifunctional protein ArgJ, mitochondrial</fullName>
    </recommendedName>
    <domain>
        <recommendedName>
            <fullName evidence="10">Glutamate N-acetyltransferase</fullName>
            <shortName evidence="10">GAT</shortName>
            <ecNumber evidence="10">2.3.1.35</ecNumber>
        </recommendedName>
        <alternativeName>
            <fullName evidence="10">Ornithine acetyltransferase</fullName>
            <shortName evidence="10">OATase</shortName>
        </alternativeName>
        <alternativeName>
            <fullName evidence="10">Ornithine transacetylase</fullName>
        </alternativeName>
    </domain>
    <domain>
        <recommendedName>
            <fullName evidence="10">Amino-acid acetyltransferase</fullName>
            <ecNumber evidence="10">2.3.1.1</ecNumber>
        </recommendedName>
        <alternativeName>
            <fullName evidence="10">N-acetylglutamate synthase</fullName>
            <shortName evidence="10">AGS</shortName>
        </alternativeName>
    </domain>
    <component>
        <recommendedName>
            <fullName evidence="10">Arginine biosynthesis bifunctional protein ArgJ alpha chain</fullName>
        </recommendedName>
    </component>
    <component>
        <recommendedName>
            <fullName evidence="10">Arginine biosynthesis bifunctional protein ArgJ beta chain</fullName>
        </recommendedName>
    </component>
</protein>
<dbReference type="HAMAP" id="MF_01106">
    <property type="entry name" value="ArgJ"/>
    <property type="match status" value="1"/>
</dbReference>
<accession>A0A1L7XD87</accession>
<evidence type="ECO:0000256" key="2">
    <source>
        <dbReference type="ARBA" id="ARBA00006774"/>
    </source>
</evidence>
<evidence type="ECO:0000256" key="7">
    <source>
        <dbReference type="ARBA" id="ARBA00023128"/>
    </source>
</evidence>
<feature type="binding site" evidence="10">
    <location>
        <position position="334"/>
    </location>
    <ligand>
        <name>substrate</name>
    </ligand>
</feature>
<dbReference type="GO" id="GO:0006592">
    <property type="term" value="P:ornithine biosynthetic process"/>
    <property type="evidence" value="ECO:0007669"/>
    <property type="project" value="TreeGrafter"/>
</dbReference>
<dbReference type="InterPro" id="IPR002813">
    <property type="entry name" value="Arg_biosynth_ArgJ"/>
</dbReference>
<dbReference type="EC" id="2.3.1.1" evidence="10"/>
<dbReference type="NCBIfam" id="TIGR00120">
    <property type="entry name" value="ArgJ"/>
    <property type="match status" value="1"/>
</dbReference>
<sequence length="484" mass="52293">MLLRPCAFSKALARQKQFHIQTRSVSKFDIYGNSPVPANKKRFIPTSGTYPKGFLVGSTNVGIKPASKSQPDLILIASETYCHGAAVFTRNEFPAASITVSRDFLKRREGRGLRGIIANSWCANTLTGDVGIADATRMSKEAEKCLAGEAVDEESPSVMVMHTGTGGVRLPIENIVHGISKLHEGMGNSHDHWLEAARGLCTTDTFPKIISRTFTLPSSPDITYSIAGITKGAGMIHPNMATTLGIICTDAPISPVTLQKLLRAATNRSYNCISVDGDTSTNDMVAILANGAAGGKPISFHYSGRQKPIDYVSFRQILTEFMSDMAKLVVRDGEGATKFITIRVRGAPTYEASKHIASAISRSVLFKTAIYGKDPNWGGVLVALGQSLIDTRWDGMGMIALEKTSVSFIPGDGGQALKFLDKGKQGEVDPARAAEVMEQEDIEILVDLRDGEIVEGQELKEAVCWTCDLTHEFVDINGGFDTRT</sequence>
<dbReference type="Proteomes" id="UP000184330">
    <property type="component" value="Unassembled WGS sequence"/>
</dbReference>
<dbReference type="GO" id="GO:0006526">
    <property type="term" value="P:L-arginine biosynthetic process"/>
    <property type="evidence" value="ECO:0007669"/>
    <property type="project" value="UniProtKB-UniRule"/>
</dbReference>
<name>A0A1L7XD87_9HELO</name>
<keyword evidence="4 10" id="KW-0028">Amino-acid biosynthesis</keyword>
<dbReference type="GO" id="GO:0005759">
    <property type="term" value="C:mitochondrial matrix"/>
    <property type="evidence" value="ECO:0007669"/>
    <property type="project" value="UniProtKB-SubCell"/>
</dbReference>
<evidence type="ECO:0000256" key="9">
    <source>
        <dbReference type="ARBA" id="ARBA00023315"/>
    </source>
</evidence>
<dbReference type="EC" id="2.3.1.35" evidence="10"/>
<comment type="function">
    <text evidence="10">Catalyzes two activities which are involved in the cyclic version of arginine biosynthesis: the synthesis of acetylglutamate from glutamate and acetyl-CoA, and of ornithine by transacetylation between acetylornithine and glutamate.</text>
</comment>
<dbReference type="GO" id="GO:0004042">
    <property type="term" value="F:L-glutamate N-acetyltransferase activity"/>
    <property type="evidence" value="ECO:0007669"/>
    <property type="project" value="UniProtKB-UniRule"/>
</dbReference>
<keyword evidence="9 10" id="KW-0012">Acyltransferase</keyword>
<dbReference type="InterPro" id="IPR016117">
    <property type="entry name" value="ArgJ-like_dom_sf"/>
</dbReference>
<dbReference type="Pfam" id="PF01960">
    <property type="entry name" value="ArgJ"/>
    <property type="match status" value="1"/>
</dbReference>
<keyword evidence="6 10" id="KW-0068">Autocatalytic cleavage</keyword>
<dbReference type="FunFam" id="3.30.2330.10:FF:000001">
    <property type="entry name" value="Arginine biosynthesis bifunctional protein ArgJ, mitochondrial"/>
    <property type="match status" value="1"/>
</dbReference>
<comment type="similarity">
    <text evidence="2 10">Belongs to the ArgJ family.</text>
</comment>
<feature type="binding site" evidence="10">
    <location>
        <position position="231"/>
    </location>
    <ligand>
        <name>substrate</name>
    </ligand>
</feature>
<evidence type="ECO:0000313" key="12">
    <source>
        <dbReference type="Proteomes" id="UP000184330"/>
    </source>
</evidence>
<dbReference type="NCBIfam" id="NF003802">
    <property type="entry name" value="PRK05388.1"/>
    <property type="match status" value="1"/>
</dbReference>
<feature type="chain" id="PRO_5023301556" description="Arginine biosynthesis bifunctional protein ArgJ alpha chain" evidence="10">
    <location>
        <begin position="1"/>
        <end position="241"/>
    </location>
</feature>
<gene>
    <name evidence="11" type="ORF">PAC_12892</name>
</gene>
<dbReference type="CDD" id="cd02152">
    <property type="entry name" value="OAT"/>
    <property type="match status" value="1"/>
</dbReference>
<comment type="subcellular location">
    <subcellularLocation>
        <location evidence="1 10">Mitochondrion matrix</location>
    </subcellularLocation>
</comment>
<comment type="subunit">
    <text evidence="10">Heterodimer of an alpha and a beta chain.</text>
</comment>
<comment type="pathway">
    <text evidence="10">Amino-acid biosynthesis; L-arginine biosynthesis; N(2)-acetyl-L-ornithine from L-glutamate: step 1/4.</text>
</comment>
<comment type="pathway">
    <text evidence="10">Amino-acid biosynthesis; L-arginine biosynthesis; L-ornithine and N-acetyl-L-glutamate from L-glutamate and N(2)-acetyl-L-ornithine (cyclic): step 1/1.</text>
</comment>
<feature type="chain" id="PRO_5023301557" description="Arginine biosynthesis bifunctional protein ArgJ beta chain" evidence="10">
    <location>
        <begin position="242"/>
        <end position="484"/>
    </location>
</feature>
<evidence type="ECO:0000256" key="3">
    <source>
        <dbReference type="ARBA" id="ARBA00022571"/>
    </source>
</evidence>
<evidence type="ECO:0000256" key="4">
    <source>
        <dbReference type="ARBA" id="ARBA00022605"/>
    </source>
</evidence>
<evidence type="ECO:0000256" key="1">
    <source>
        <dbReference type="ARBA" id="ARBA00004305"/>
    </source>
</evidence>
<evidence type="ECO:0000256" key="6">
    <source>
        <dbReference type="ARBA" id="ARBA00022813"/>
    </source>
</evidence>
<evidence type="ECO:0000256" key="5">
    <source>
        <dbReference type="ARBA" id="ARBA00022679"/>
    </source>
</evidence>
<dbReference type="OrthoDB" id="2017946at2759"/>
<organism evidence="11 12">
    <name type="scientific">Phialocephala subalpina</name>
    <dbReference type="NCBI Taxonomy" id="576137"/>
    <lineage>
        <taxon>Eukaryota</taxon>
        <taxon>Fungi</taxon>
        <taxon>Dikarya</taxon>
        <taxon>Ascomycota</taxon>
        <taxon>Pezizomycotina</taxon>
        <taxon>Leotiomycetes</taxon>
        <taxon>Helotiales</taxon>
        <taxon>Mollisiaceae</taxon>
        <taxon>Phialocephala</taxon>
        <taxon>Phialocephala fortinii species complex</taxon>
    </lineage>
</organism>
<reference evidence="11 12" key="1">
    <citation type="submission" date="2016-03" db="EMBL/GenBank/DDBJ databases">
        <authorList>
            <person name="Ploux O."/>
        </authorList>
    </citation>
    <scope>NUCLEOTIDE SEQUENCE [LARGE SCALE GENOMIC DNA]</scope>
    <source>
        <strain evidence="11 12">UAMH 11012</strain>
    </source>
</reference>
<feature type="binding site" evidence="10">
    <location>
        <position position="202"/>
    </location>
    <ligand>
        <name>substrate</name>
    </ligand>
</feature>
<dbReference type="Gene3D" id="3.30.2330.10">
    <property type="entry name" value="arginine biosynthesis bifunctional protein suprefamily"/>
    <property type="match status" value="1"/>
</dbReference>
<keyword evidence="12" id="KW-1185">Reference proteome</keyword>
<evidence type="ECO:0000256" key="8">
    <source>
        <dbReference type="ARBA" id="ARBA00023268"/>
    </source>
</evidence>
<comment type="catalytic activity">
    <reaction evidence="10">
        <text>N(2)-acetyl-L-ornithine + L-glutamate = N-acetyl-L-glutamate + L-ornithine</text>
        <dbReference type="Rhea" id="RHEA:15349"/>
        <dbReference type="ChEBI" id="CHEBI:29985"/>
        <dbReference type="ChEBI" id="CHEBI:44337"/>
        <dbReference type="ChEBI" id="CHEBI:46911"/>
        <dbReference type="ChEBI" id="CHEBI:57805"/>
        <dbReference type="EC" id="2.3.1.35"/>
    </reaction>
</comment>
<dbReference type="FunFam" id="3.10.20.340:FF:000002">
    <property type="entry name" value="Arginine biosynthesis bifunctional protein ArgJ, mitochondrial"/>
    <property type="match status" value="1"/>
</dbReference>
<keyword evidence="7 10" id="KW-0496">Mitochondrion</keyword>
<dbReference type="FunFam" id="3.60.70.12:FF:000002">
    <property type="entry name" value="Arginine biosynthesis bifunctional protein ArgJ, mitochondrial"/>
    <property type="match status" value="1"/>
</dbReference>
<feature type="binding site" evidence="10">
    <location>
        <position position="477"/>
    </location>
    <ligand>
        <name>substrate</name>
    </ligand>
</feature>
<feature type="site" description="Involved in the stabilization of negative charge on the oxyanion by the formation of the oxyanion hole" evidence="10">
    <location>
        <position position="164"/>
    </location>
</feature>
<dbReference type="EMBL" id="FJOG01000022">
    <property type="protein sequence ID" value="CZR62995.1"/>
    <property type="molecule type" value="Genomic_DNA"/>
</dbReference>
<feature type="site" description="Cleavage; by autolysis" evidence="10">
    <location>
        <begin position="241"/>
        <end position="242"/>
    </location>
</feature>
<feature type="active site" description="Nucleophile" evidence="10">
    <location>
        <position position="242"/>
    </location>
</feature>
<dbReference type="InterPro" id="IPR042195">
    <property type="entry name" value="ArgJ_beta_C"/>
</dbReference>
<evidence type="ECO:0000256" key="10">
    <source>
        <dbReference type="HAMAP-Rule" id="MF_03124"/>
    </source>
</evidence>
<keyword evidence="3 10" id="KW-0055">Arginine biosynthesis</keyword>
<dbReference type="PANTHER" id="PTHR23100:SF0">
    <property type="entry name" value="ARGININE BIOSYNTHESIS BIFUNCTIONAL PROTEIN ARGJ, MITOCHONDRIAL"/>
    <property type="match status" value="1"/>
</dbReference>
<feature type="site" description="Involved in the stabilization of negative charge on the oxyanion by the formation of the oxyanion hole" evidence="10">
    <location>
        <position position="163"/>
    </location>
</feature>
<comment type="PTM">
    <text evidence="10">The alpha and beta chains are autoproteolytically processed from a single precursor protein within the mitochondrion.</text>
</comment>
<dbReference type="GO" id="GO:0004358">
    <property type="term" value="F:L-glutamate N-acetyltransferase activity, acting on acetyl-L-ornithine as donor"/>
    <property type="evidence" value="ECO:0007669"/>
    <property type="project" value="UniProtKB-UniRule"/>
</dbReference>
<comment type="catalytic activity">
    <reaction evidence="10">
        <text>L-glutamate + acetyl-CoA = N-acetyl-L-glutamate + CoA + H(+)</text>
        <dbReference type="Rhea" id="RHEA:24292"/>
        <dbReference type="ChEBI" id="CHEBI:15378"/>
        <dbReference type="ChEBI" id="CHEBI:29985"/>
        <dbReference type="ChEBI" id="CHEBI:44337"/>
        <dbReference type="ChEBI" id="CHEBI:57287"/>
        <dbReference type="ChEBI" id="CHEBI:57288"/>
        <dbReference type="EC" id="2.3.1.1"/>
    </reaction>
</comment>
<keyword evidence="8 10" id="KW-0511">Multifunctional enzyme</keyword>
<proteinExistence type="inferred from homology"/>
<dbReference type="Gene3D" id="3.10.20.340">
    <property type="entry name" value="ArgJ beta chain, C-terminal domain"/>
    <property type="match status" value="1"/>
</dbReference>
<feature type="binding site" evidence="10">
    <location>
        <position position="242"/>
    </location>
    <ligand>
        <name>substrate</name>
    </ligand>
</feature>
<feature type="binding site" evidence="10">
    <location>
        <position position="482"/>
    </location>
    <ligand>
        <name>substrate</name>
    </ligand>
</feature>
<keyword evidence="5 10" id="KW-0808">Transferase</keyword>